<reference evidence="2" key="1">
    <citation type="submission" date="2023-04" db="EMBL/GenBank/DDBJ databases">
        <authorList>
            <person name="Vijverberg K."/>
            <person name="Xiong W."/>
            <person name="Schranz E."/>
        </authorList>
    </citation>
    <scope>NUCLEOTIDE SEQUENCE</scope>
</reference>
<evidence type="ECO:0000256" key="1">
    <source>
        <dbReference type="SAM" id="MobiDB-lite"/>
    </source>
</evidence>
<evidence type="ECO:0000313" key="3">
    <source>
        <dbReference type="Proteomes" id="UP001177003"/>
    </source>
</evidence>
<evidence type="ECO:0000313" key="2">
    <source>
        <dbReference type="EMBL" id="CAI9259689.1"/>
    </source>
</evidence>
<name>A0AA35V0T6_LACSI</name>
<organism evidence="2 3">
    <name type="scientific">Lactuca saligna</name>
    <name type="common">Willowleaf lettuce</name>
    <dbReference type="NCBI Taxonomy" id="75948"/>
    <lineage>
        <taxon>Eukaryota</taxon>
        <taxon>Viridiplantae</taxon>
        <taxon>Streptophyta</taxon>
        <taxon>Embryophyta</taxon>
        <taxon>Tracheophyta</taxon>
        <taxon>Spermatophyta</taxon>
        <taxon>Magnoliopsida</taxon>
        <taxon>eudicotyledons</taxon>
        <taxon>Gunneridae</taxon>
        <taxon>Pentapetalae</taxon>
        <taxon>asterids</taxon>
        <taxon>campanulids</taxon>
        <taxon>Asterales</taxon>
        <taxon>Asteraceae</taxon>
        <taxon>Cichorioideae</taxon>
        <taxon>Cichorieae</taxon>
        <taxon>Lactucinae</taxon>
        <taxon>Lactuca</taxon>
    </lineage>
</organism>
<accession>A0AA35V0T6</accession>
<dbReference type="Proteomes" id="UP001177003">
    <property type="component" value="Chromosome 0"/>
</dbReference>
<proteinExistence type="predicted"/>
<sequence>MAKPGDRMDDDKEASKSNNQLVTPVKEEDYDCQTPTSKDHKIQSPRFHLPPPPPCKRRRRSTEDGKGEVIVYDQRTMEEGFAAINEVLSFIDQGVFSWFTGRRSSIRENEGEAMKV</sequence>
<dbReference type="EMBL" id="OX465086">
    <property type="protein sequence ID" value="CAI9259689.1"/>
    <property type="molecule type" value="Genomic_DNA"/>
</dbReference>
<protein>
    <submittedName>
        <fullName evidence="2">Uncharacterized protein</fullName>
    </submittedName>
</protein>
<dbReference type="AlphaFoldDB" id="A0AA35V0T6"/>
<gene>
    <name evidence="2" type="ORF">LSALG_LOCUS568</name>
</gene>
<feature type="region of interest" description="Disordered" evidence="1">
    <location>
        <begin position="1"/>
        <end position="69"/>
    </location>
</feature>
<feature type="compositionally biased region" description="Basic and acidic residues" evidence="1">
    <location>
        <begin position="1"/>
        <end position="15"/>
    </location>
</feature>
<keyword evidence="3" id="KW-1185">Reference proteome</keyword>